<evidence type="ECO:0000256" key="6">
    <source>
        <dbReference type="ARBA" id="ARBA00022917"/>
    </source>
</evidence>
<dbReference type="SUPFAM" id="SSF52374">
    <property type="entry name" value="Nucleotidylyl transferase"/>
    <property type="match status" value="1"/>
</dbReference>
<comment type="subcellular location">
    <subcellularLocation>
        <location evidence="9">Cytoplasm</location>
    </subcellularLocation>
</comment>
<dbReference type="InterPro" id="IPR008909">
    <property type="entry name" value="DALR_anticod-bd"/>
</dbReference>
<keyword evidence="4 9" id="KW-0547">Nucleotide-binding</keyword>
<evidence type="ECO:0000256" key="10">
    <source>
        <dbReference type="RuleBase" id="RU363038"/>
    </source>
</evidence>
<dbReference type="Pfam" id="PF05746">
    <property type="entry name" value="DALR_1"/>
    <property type="match status" value="1"/>
</dbReference>
<keyword evidence="2 9" id="KW-0963">Cytoplasm</keyword>
<dbReference type="CDD" id="cd07956">
    <property type="entry name" value="Anticodon_Ia_Arg"/>
    <property type="match status" value="1"/>
</dbReference>
<dbReference type="InterPro" id="IPR035684">
    <property type="entry name" value="ArgRS_core"/>
</dbReference>
<gene>
    <name evidence="9 14" type="primary">argS</name>
    <name evidence="14" type="ORF">ACEZDE_12470</name>
</gene>
<dbReference type="EMBL" id="JBHFAB010000007">
    <property type="protein sequence ID" value="MFC1417461.1"/>
    <property type="molecule type" value="Genomic_DNA"/>
</dbReference>
<feature type="short sequence motif" description="'HIGH' region" evidence="9">
    <location>
        <begin position="124"/>
        <end position="134"/>
    </location>
</feature>
<dbReference type="InterPro" id="IPR009080">
    <property type="entry name" value="tRNAsynth_Ia_anticodon-bd"/>
</dbReference>
<comment type="catalytic activity">
    <reaction evidence="8 9">
        <text>tRNA(Arg) + L-arginine + ATP = L-arginyl-tRNA(Arg) + AMP + diphosphate</text>
        <dbReference type="Rhea" id="RHEA:20301"/>
        <dbReference type="Rhea" id="RHEA-COMP:9658"/>
        <dbReference type="Rhea" id="RHEA-COMP:9673"/>
        <dbReference type="ChEBI" id="CHEBI:30616"/>
        <dbReference type="ChEBI" id="CHEBI:32682"/>
        <dbReference type="ChEBI" id="CHEBI:33019"/>
        <dbReference type="ChEBI" id="CHEBI:78442"/>
        <dbReference type="ChEBI" id="CHEBI:78513"/>
        <dbReference type="ChEBI" id="CHEBI:456215"/>
        <dbReference type="EC" id="6.1.1.19"/>
    </reaction>
</comment>
<dbReference type="HAMAP" id="MF_00123">
    <property type="entry name" value="Arg_tRNA_synth"/>
    <property type="match status" value="1"/>
</dbReference>
<dbReference type="Proteomes" id="UP001592531">
    <property type="component" value="Unassembled WGS sequence"/>
</dbReference>
<dbReference type="PRINTS" id="PR01038">
    <property type="entry name" value="TRNASYNTHARG"/>
</dbReference>
<comment type="similarity">
    <text evidence="1 9 10">Belongs to the class-I aminoacyl-tRNA synthetase family.</text>
</comment>
<evidence type="ECO:0000256" key="11">
    <source>
        <dbReference type="SAM" id="MobiDB-lite"/>
    </source>
</evidence>
<dbReference type="InterPro" id="IPR036695">
    <property type="entry name" value="Arg-tRNA-synth_N_sf"/>
</dbReference>
<dbReference type="SUPFAM" id="SSF55190">
    <property type="entry name" value="Arginyl-tRNA synthetase (ArgRS), N-terminal 'additional' domain"/>
    <property type="match status" value="1"/>
</dbReference>
<dbReference type="SUPFAM" id="SSF47323">
    <property type="entry name" value="Anticodon-binding domain of a subclass of class I aminoacyl-tRNA synthetases"/>
    <property type="match status" value="1"/>
</dbReference>
<evidence type="ECO:0000256" key="8">
    <source>
        <dbReference type="ARBA" id="ARBA00049339"/>
    </source>
</evidence>
<evidence type="ECO:0000256" key="9">
    <source>
        <dbReference type="HAMAP-Rule" id="MF_00123"/>
    </source>
</evidence>
<evidence type="ECO:0000256" key="3">
    <source>
        <dbReference type="ARBA" id="ARBA00022598"/>
    </source>
</evidence>
<protein>
    <recommendedName>
        <fullName evidence="9">Arginine--tRNA ligase</fullName>
        <ecNumber evidence="9">6.1.1.19</ecNumber>
    </recommendedName>
    <alternativeName>
        <fullName evidence="9">Arginyl-tRNA synthetase</fullName>
        <shortName evidence="9">ArgRS</shortName>
    </alternativeName>
</protein>
<evidence type="ECO:0000259" key="13">
    <source>
        <dbReference type="SMART" id="SM01016"/>
    </source>
</evidence>
<evidence type="ECO:0000256" key="7">
    <source>
        <dbReference type="ARBA" id="ARBA00023146"/>
    </source>
</evidence>
<dbReference type="PANTHER" id="PTHR11956">
    <property type="entry name" value="ARGINYL-TRNA SYNTHETASE"/>
    <property type="match status" value="1"/>
</dbReference>
<dbReference type="Gene3D" id="3.40.50.620">
    <property type="entry name" value="HUPs"/>
    <property type="match status" value="1"/>
</dbReference>
<comment type="caution">
    <text evidence="14">The sequence shown here is derived from an EMBL/GenBank/DDBJ whole genome shotgun (WGS) entry which is preliminary data.</text>
</comment>
<name>A0ABV6VUS1_9ACTN</name>
<dbReference type="PANTHER" id="PTHR11956:SF5">
    <property type="entry name" value="ARGININE--TRNA LIGASE, CYTOPLASMIC"/>
    <property type="match status" value="1"/>
</dbReference>
<feature type="domain" description="DALR anticodon binding" evidence="12">
    <location>
        <begin position="485"/>
        <end position="614"/>
    </location>
</feature>
<keyword evidence="3 9" id="KW-0436">Ligase</keyword>
<evidence type="ECO:0000259" key="12">
    <source>
        <dbReference type="SMART" id="SM00836"/>
    </source>
</evidence>
<dbReference type="InterPro" id="IPR001278">
    <property type="entry name" value="Arg-tRNA-ligase"/>
</dbReference>
<keyword evidence="7 9" id="KW-0030">Aminoacyl-tRNA synthetase</keyword>
<evidence type="ECO:0000256" key="4">
    <source>
        <dbReference type="ARBA" id="ARBA00022741"/>
    </source>
</evidence>
<organism evidence="14 15">
    <name type="scientific">Streptacidiphilus cavernicola</name>
    <dbReference type="NCBI Taxonomy" id="3342716"/>
    <lineage>
        <taxon>Bacteria</taxon>
        <taxon>Bacillati</taxon>
        <taxon>Actinomycetota</taxon>
        <taxon>Actinomycetes</taxon>
        <taxon>Kitasatosporales</taxon>
        <taxon>Streptomycetaceae</taxon>
        <taxon>Streptacidiphilus</taxon>
    </lineage>
</organism>
<dbReference type="InterPro" id="IPR014729">
    <property type="entry name" value="Rossmann-like_a/b/a_fold"/>
</dbReference>
<dbReference type="GO" id="GO:0004814">
    <property type="term" value="F:arginine-tRNA ligase activity"/>
    <property type="evidence" value="ECO:0007669"/>
    <property type="project" value="UniProtKB-EC"/>
</dbReference>
<feature type="region of interest" description="Disordered" evidence="11">
    <location>
        <begin position="501"/>
        <end position="522"/>
    </location>
</feature>
<dbReference type="Gene3D" id="1.10.730.10">
    <property type="entry name" value="Isoleucyl-tRNA Synthetase, Domain 1"/>
    <property type="match status" value="1"/>
</dbReference>
<evidence type="ECO:0000256" key="1">
    <source>
        <dbReference type="ARBA" id="ARBA00005594"/>
    </source>
</evidence>
<dbReference type="InterPro" id="IPR005148">
    <property type="entry name" value="Arg-tRNA-synth_N"/>
</dbReference>
<feature type="domain" description="Arginyl tRNA synthetase N-terminal" evidence="13">
    <location>
        <begin position="9"/>
        <end position="88"/>
    </location>
</feature>
<comment type="subunit">
    <text evidence="9">Monomer.</text>
</comment>
<dbReference type="PROSITE" id="PS00178">
    <property type="entry name" value="AA_TRNA_LIGASE_I"/>
    <property type="match status" value="1"/>
</dbReference>
<dbReference type="RefSeq" id="WP_380535582.1">
    <property type="nucleotide sequence ID" value="NZ_JBHFAB010000007.1"/>
</dbReference>
<dbReference type="EC" id="6.1.1.19" evidence="9"/>
<dbReference type="Pfam" id="PF03485">
    <property type="entry name" value="Arg_tRNA_synt_N"/>
    <property type="match status" value="1"/>
</dbReference>
<reference evidence="14 15" key="1">
    <citation type="submission" date="2024-09" db="EMBL/GenBank/DDBJ databases">
        <authorList>
            <person name="Lee S.D."/>
        </authorList>
    </citation>
    <scope>NUCLEOTIDE SEQUENCE [LARGE SCALE GENOMIC DNA]</scope>
    <source>
        <strain evidence="14 15">N8-3</strain>
    </source>
</reference>
<dbReference type="SMART" id="SM00836">
    <property type="entry name" value="DALR_1"/>
    <property type="match status" value="1"/>
</dbReference>
<accession>A0ABV6VUS1</accession>
<evidence type="ECO:0000256" key="2">
    <source>
        <dbReference type="ARBA" id="ARBA00022490"/>
    </source>
</evidence>
<keyword evidence="6 9" id="KW-0648">Protein biosynthesis</keyword>
<keyword evidence="15" id="KW-1185">Reference proteome</keyword>
<proteinExistence type="inferred from homology"/>
<feature type="compositionally biased region" description="Basic and acidic residues" evidence="11">
    <location>
        <begin position="503"/>
        <end position="520"/>
    </location>
</feature>
<keyword evidence="5 9" id="KW-0067">ATP-binding</keyword>
<evidence type="ECO:0000313" key="15">
    <source>
        <dbReference type="Proteomes" id="UP001592531"/>
    </source>
</evidence>
<dbReference type="Pfam" id="PF00750">
    <property type="entry name" value="tRNA-synt_1d"/>
    <property type="match status" value="2"/>
</dbReference>
<dbReference type="SMART" id="SM01016">
    <property type="entry name" value="Arg_tRNA_synt_N"/>
    <property type="match status" value="1"/>
</dbReference>
<dbReference type="InterPro" id="IPR001412">
    <property type="entry name" value="aa-tRNA-synth_I_CS"/>
</dbReference>
<dbReference type="Gene3D" id="3.30.1360.70">
    <property type="entry name" value="Arginyl tRNA synthetase N-terminal domain"/>
    <property type="match status" value="1"/>
</dbReference>
<dbReference type="NCBIfam" id="TIGR00456">
    <property type="entry name" value="argS"/>
    <property type="match status" value="1"/>
</dbReference>
<evidence type="ECO:0000256" key="5">
    <source>
        <dbReference type="ARBA" id="ARBA00022840"/>
    </source>
</evidence>
<sequence length="614" mass="65263">MAAVVAAKTLAEDLVSAAMGRCLPAALSGRDPLVRSSEHADFQSNIALSLARSAGTTPQELARTLQQELDAGPLTAARSGPGFLNLTLADSALWGLVAARLADPRLGVGAPQAGIRTVVDYSGPNIAKEMHVGHLPSTVIGDCLARVLGFLGGEVLRQNHLGDWGTSFGMLIQYLDEHPEAPWRSRDDAVGGFCAGDGDMSAAERDVSERISALDQLYRAARAEFEADAGFVQRSRLRVVALQSGDEPTLAVWRELVAVSTAAFQQIYDRLGVLLTPRDAAPESTYNPVLGRIVEELAAAGLAVESEGALCVFSDDTTGPDGQPVALIVRKQDGGYGYAATDLATLRHRVEALAADRILYVVDARQALHFRMVFSAARRAGWLPDRVHPAHVPFGMVLGPGGRPFKTRSGTTVALSELLDAAVDGARAAITDKPHGLPPAELERVVAAAGIGAVKYAQLSTSRGKNSVFDIEQMVSLHGDTGVYLQYAHARIHSILAKAAKAAAERPEEPESHEGPDRSLDTALPLHPAERALILLLDGFAEVLGEVATELEPHRLCGYLFTLAKAFTDFYGACPVLKAASPQSRDNRLALCQLTGKTLAQGLDLLGIQTPQRM</sequence>
<dbReference type="CDD" id="cd00671">
    <property type="entry name" value="ArgRS_core"/>
    <property type="match status" value="1"/>
</dbReference>
<evidence type="ECO:0000313" key="14">
    <source>
        <dbReference type="EMBL" id="MFC1417461.1"/>
    </source>
</evidence>